<proteinExistence type="inferred from homology"/>
<dbReference type="InterPro" id="IPR042183">
    <property type="entry name" value="MmgE/PrpD_sf_1"/>
</dbReference>
<accession>A0ABV3SKU5</accession>
<name>A0ABV3SKU5_9HYPH</name>
<dbReference type="PANTHER" id="PTHR16943:SF8">
    <property type="entry name" value="2-METHYLCITRATE DEHYDRATASE"/>
    <property type="match status" value="1"/>
</dbReference>
<comment type="caution">
    <text evidence="4">The sequence shown here is derived from an EMBL/GenBank/DDBJ whole genome shotgun (WGS) entry which is preliminary data.</text>
</comment>
<evidence type="ECO:0000256" key="1">
    <source>
        <dbReference type="ARBA" id="ARBA00006174"/>
    </source>
</evidence>
<evidence type="ECO:0000259" key="2">
    <source>
        <dbReference type="Pfam" id="PF03972"/>
    </source>
</evidence>
<dbReference type="SUPFAM" id="SSF103378">
    <property type="entry name" value="2-methylcitrate dehydratase PrpD"/>
    <property type="match status" value="1"/>
</dbReference>
<reference evidence="4 5" key="1">
    <citation type="submission" date="2024-05" db="EMBL/GenBank/DDBJ databases">
        <authorList>
            <person name="Jiang F."/>
        </authorList>
    </citation>
    <scope>NUCLEOTIDE SEQUENCE [LARGE SCALE GENOMIC DNA]</scope>
    <source>
        <strain evidence="4 5">LZ166</strain>
    </source>
</reference>
<dbReference type="RefSeq" id="WP_367955260.1">
    <property type="nucleotide sequence ID" value="NZ_JBDPGJ010000004.1"/>
</dbReference>
<dbReference type="Gene3D" id="1.10.4100.10">
    <property type="entry name" value="2-methylcitrate dehydratase PrpD"/>
    <property type="match status" value="1"/>
</dbReference>
<dbReference type="InterPro" id="IPR045336">
    <property type="entry name" value="MmgE_PrpD_N"/>
</dbReference>
<dbReference type="Proteomes" id="UP001556692">
    <property type="component" value="Unassembled WGS sequence"/>
</dbReference>
<dbReference type="InterPro" id="IPR045337">
    <property type="entry name" value="MmgE_PrpD_C"/>
</dbReference>
<dbReference type="InterPro" id="IPR042188">
    <property type="entry name" value="MmgE/PrpD_sf_2"/>
</dbReference>
<dbReference type="Pfam" id="PF19305">
    <property type="entry name" value="MmgE_PrpD_C"/>
    <property type="match status" value="1"/>
</dbReference>
<evidence type="ECO:0000259" key="3">
    <source>
        <dbReference type="Pfam" id="PF19305"/>
    </source>
</evidence>
<dbReference type="InterPro" id="IPR005656">
    <property type="entry name" value="MmgE_PrpD"/>
</dbReference>
<dbReference type="PANTHER" id="PTHR16943">
    <property type="entry name" value="2-METHYLCITRATE DEHYDRATASE-RELATED"/>
    <property type="match status" value="1"/>
</dbReference>
<comment type="similarity">
    <text evidence="1">Belongs to the PrpD family.</text>
</comment>
<feature type="domain" description="MmgE/PrpD N-terminal" evidence="2">
    <location>
        <begin position="13"/>
        <end position="251"/>
    </location>
</feature>
<keyword evidence="5" id="KW-1185">Reference proteome</keyword>
<protein>
    <submittedName>
        <fullName evidence="4">MmgE/PrpD family protein</fullName>
    </submittedName>
</protein>
<dbReference type="InterPro" id="IPR036148">
    <property type="entry name" value="MmgE/PrpD_sf"/>
</dbReference>
<evidence type="ECO:0000313" key="4">
    <source>
        <dbReference type="EMBL" id="MEX0407377.1"/>
    </source>
</evidence>
<evidence type="ECO:0000313" key="5">
    <source>
        <dbReference type="Proteomes" id="UP001556692"/>
    </source>
</evidence>
<sequence length="463" mass="49029">MSESPAVDHAPMLADWIAGFDLSKVPAAAVDAAKNCLIDAVACMVGGIALKSSQVVLEVVTAAGTSGLVTVPGEAARVGLLDAAWLGGHTVNALDFDDCFRDGAPSHPGATIIPPALAVAEARGATGAELLGAIIAAYEVSLRIGRAVDASPERKEVVMGYSTWQTFGATVAASRLLALNSTAIRSAFGITAMQAPVPGVRKEVEGLRPYGWIKNAYGACCYVGVLSSLLAEKGFHGHQSVFDGPFGFWIMSGSDRHLTEGYAGLGEDWLVTRVEFKPYACCRWSHTMIEALTRLGDGLAPEDIAAVDVHGFLEFYRGLGGDMPDNIVDAQFNARYLAALQLLGRSPEFGMSEADLTDPAVAEMAGRVRLHHDPLYDAAHNATMATPVRVEIATTGGEARSLFIEEPPTSVRRGGFNRDQICTKFRRVCDPVLGADRSERALSMLLNVENADVAALMRLLAAA</sequence>
<gene>
    <name evidence="4" type="ORF">ABGN05_17095</name>
</gene>
<dbReference type="EMBL" id="JBDPGJ010000004">
    <property type="protein sequence ID" value="MEX0407377.1"/>
    <property type="molecule type" value="Genomic_DNA"/>
</dbReference>
<dbReference type="Pfam" id="PF03972">
    <property type="entry name" value="MmgE_PrpD_N"/>
    <property type="match status" value="1"/>
</dbReference>
<feature type="domain" description="MmgE/PrpD C-terminal" evidence="3">
    <location>
        <begin position="279"/>
        <end position="448"/>
    </location>
</feature>
<organism evidence="4 5">
    <name type="scientific">Aquibium pacificus</name>
    <dbReference type="NCBI Taxonomy" id="3153579"/>
    <lineage>
        <taxon>Bacteria</taxon>
        <taxon>Pseudomonadati</taxon>
        <taxon>Pseudomonadota</taxon>
        <taxon>Alphaproteobacteria</taxon>
        <taxon>Hyphomicrobiales</taxon>
        <taxon>Phyllobacteriaceae</taxon>
        <taxon>Aquibium</taxon>
    </lineage>
</organism>
<dbReference type="Gene3D" id="3.30.1330.120">
    <property type="entry name" value="2-methylcitrate dehydratase PrpD"/>
    <property type="match status" value="1"/>
</dbReference>